<evidence type="ECO:0000256" key="13">
    <source>
        <dbReference type="PIRSR" id="PIRSR000239-1"/>
    </source>
</evidence>
<evidence type="ECO:0000256" key="8">
    <source>
        <dbReference type="ARBA" id="ARBA00023284"/>
    </source>
</evidence>
<dbReference type="PANTHER" id="PTHR42801:SF4">
    <property type="entry name" value="AHPC_TSA FAMILY PROTEIN"/>
    <property type="match status" value="1"/>
</dbReference>
<evidence type="ECO:0000313" key="15">
    <source>
        <dbReference type="EMBL" id="QQO09214.1"/>
    </source>
</evidence>
<dbReference type="SUPFAM" id="SSF52833">
    <property type="entry name" value="Thioredoxin-like"/>
    <property type="match status" value="1"/>
</dbReference>
<dbReference type="EMBL" id="CP067089">
    <property type="protein sequence ID" value="QQO09214.1"/>
    <property type="molecule type" value="Genomic_DNA"/>
</dbReference>
<keyword evidence="5" id="KW-0049">Antioxidant</keyword>
<sequence length="154" mass="16926">MLREGDKMPKFALPDQNGDIIKSSKFKGKPLVVYFYPRDSTPGCTKEACSFRDVYADYKKRGITVIGISADTVASHENFARKNKLSIILLSDPDKEVIKAFGALGEKKMFGKTYMGILRSTFAVGADGIIKKVFPKVKPEGHGGEVLKAFEGKS</sequence>
<dbReference type="Pfam" id="PF00578">
    <property type="entry name" value="AhpC-TSA"/>
    <property type="match status" value="1"/>
</dbReference>
<feature type="domain" description="Thioredoxin" evidence="14">
    <location>
        <begin position="2"/>
        <end position="154"/>
    </location>
</feature>
<evidence type="ECO:0000256" key="6">
    <source>
        <dbReference type="ARBA" id="ARBA00023002"/>
    </source>
</evidence>
<dbReference type="GO" id="GO:0034599">
    <property type="term" value="P:cellular response to oxidative stress"/>
    <property type="evidence" value="ECO:0007669"/>
    <property type="project" value="TreeGrafter"/>
</dbReference>
<comment type="similarity">
    <text evidence="10">Belongs to the peroxiredoxin family. BCP/PrxQ subfamily.</text>
</comment>
<evidence type="ECO:0000256" key="9">
    <source>
        <dbReference type="ARBA" id="ARBA00032824"/>
    </source>
</evidence>
<comment type="subunit">
    <text evidence="2">Monomer.</text>
</comment>
<dbReference type="EC" id="1.11.1.24" evidence="3"/>
<evidence type="ECO:0000256" key="3">
    <source>
        <dbReference type="ARBA" id="ARBA00013017"/>
    </source>
</evidence>
<name>A0A7T8B932_9SPIR</name>
<dbReference type="InterPro" id="IPR024706">
    <property type="entry name" value="Peroxiredoxin_AhpC-typ"/>
</dbReference>
<dbReference type="PROSITE" id="PS51352">
    <property type="entry name" value="THIOREDOXIN_2"/>
    <property type="match status" value="1"/>
</dbReference>
<dbReference type="PIRSF" id="PIRSF000239">
    <property type="entry name" value="AHPC"/>
    <property type="match status" value="1"/>
</dbReference>
<dbReference type="RefSeq" id="WP_215626520.1">
    <property type="nucleotide sequence ID" value="NZ_CP067089.2"/>
</dbReference>
<organism evidence="15 16">
    <name type="scientific">Breznakiella homolactica</name>
    <dbReference type="NCBI Taxonomy" id="2798577"/>
    <lineage>
        <taxon>Bacteria</taxon>
        <taxon>Pseudomonadati</taxon>
        <taxon>Spirochaetota</taxon>
        <taxon>Spirochaetia</taxon>
        <taxon>Spirochaetales</taxon>
        <taxon>Breznakiellaceae</taxon>
        <taxon>Breznakiella</taxon>
    </lineage>
</organism>
<keyword evidence="8" id="KW-0676">Redox-active center</keyword>
<evidence type="ECO:0000256" key="11">
    <source>
        <dbReference type="ARBA" id="ARBA00042639"/>
    </source>
</evidence>
<evidence type="ECO:0000256" key="12">
    <source>
        <dbReference type="ARBA" id="ARBA00049091"/>
    </source>
</evidence>
<keyword evidence="6" id="KW-0560">Oxidoreductase</keyword>
<evidence type="ECO:0000256" key="2">
    <source>
        <dbReference type="ARBA" id="ARBA00011245"/>
    </source>
</evidence>
<dbReference type="PANTHER" id="PTHR42801">
    <property type="entry name" value="THIOREDOXIN-DEPENDENT PEROXIDE REDUCTASE"/>
    <property type="match status" value="1"/>
</dbReference>
<accession>A0A7T8B932</accession>
<evidence type="ECO:0000313" key="16">
    <source>
        <dbReference type="Proteomes" id="UP000595917"/>
    </source>
</evidence>
<dbReference type="KEGG" id="bhc:JFL75_20160"/>
<keyword evidence="16" id="KW-1185">Reference proteome</keyword>
<protein>
    <recommendedName>
        <fullName evidence="3">thioredoxin-dependent peroxiredoxin</fullName>
        <ecNumber evidence="3">1.11.1.24</ecNumber>
    </recommendedName>
    <alternativeName>
        <fullName evidence="9">Thioredoxin peroxidase</fullName>
    </alternativeName>
    <alternativeName>
        <fullName evidence="11">Thioredoxin-dependent peroxiredoxin Bcp</fullName>
    </alternativeName>
</protein>
<dbReference type="CDD" id="cd03017">
    <property type="entry name" value="PRX_BCP"/>
    <property type="match status" value="1"/>
</dbReference>
<dbReference type="InterPro" id="IPR036249">
    <property type="entry name" value="Thioredoxin-like_sf"/>
</dbReference>
<comment type="catalytic activity">
    <reaction evidence="12">
        <text>a hydroperoxide + [thioredoxin]-dithiol = an alcohol + [thioredoxin]-disulfide + H2O</text>
        <dbReference type="Rhea" id="RHEA:62620"/>
        <dbReference type="Rhea" id="RHEA-COMP:10698"/>
        <dbReference type="Rhea" id="RHEA-COMP:10700"/>
        <dbReference type="ChEBI" id="CHEBI:15377"/>
        <dbReference type="ChEBI" id="CHEBI:29950"/>
        <dbReference type="ChEBI" id="CHEBI:30879"/>
        <dbReference type="ChEBI" id="CHEBI:35924"/>
        <dbReference type="ChEBI" id="CHEBI:50058"/>
        <dbReference type="EC" id="1.11.1.24"/>
    </reaction>
</comment>
<dbReference type="AlphaFoldDB" id="A0A7T8B932"/>
<dbReference type="InterPro" id="IPR013766">
    <property type="entry name" value="Thioredoxin_domain"/>
</dbReference>
<dbReference type="InterPro" id="IPR000866">
    <property type="entry name" value="AhpC/TSA"/>
</dbReference>
<dbReference type="FunFam" id="3.40.30.10:FF:000007">
    <property type="entry name" value="Thioredoxin-dependent thiol peroxidase"/>
    <property type="match status" value="1"/>
</dbReference>
<dbReference type="NCBIfam" id="NF006960">
    <property type="entry name" value="PRK09437.1"/>
    <property type="match status" value="1"/>
</dbReference>
<dbReference type="InterPro" id="IPR050924">
    <property type="entry name" value="Peroxiredoxin_BCP/PrxQ"/>
</dbReference>
<keyword evidence="4 15" id="KW-0575">Peroxidase</keyword>
<keyword evidence="7" id="KW-1015">Disulfide bond</keyword>
<feature type="active site" description="Cysteine sulfenic acid (-SOH) intermediate; for peroxidase activity" evidence="13">
    <location>
        <position position="44"/>
    </location>
</feature>
<dbReference type="GO" id="GO:0045454">
    <property type="term" value="P:cell redox homeostasis"/>
    <property type="evidence" value="ECO:0007669"/>
    <property type="project" value="TreeGrafter"/>
</dbReference>
<evidence type="ECO:0000256" key="7">
    <source>
        <dbReference type="ARBA" id="ARBA00023157"/>
    </source>
</evidence>
<dbReference type="Gene3D" id="3.40.30.10">
    <property type="entry name" value="Glutaredoxin"/>
    <property type="match status" value="1"/>
</dbReference>
<evidence type="ECO:0000259" key="14">
    <source>
        <dbReference type="PROSITE" id="PS51352"/>
    </source>
</evidence>
<dbReference type="Proteomes" id="UP000595917">
    <property type="component" value="Chromosome"/>
</dbReference>
<reference evidence="15" key="1">
    <citation type="submission" date="2021-01" db="EMBL/GenBank/DDBJ databases">
        <title>Description of Breznakiella homolactica.</title>
        <authorList>
            <person name="Song Y."/>
            <person name="Brune A."/>
        </authorList>
    </citation>
    <scope>NUCLEOTIDE SEQUENCE</scope>
    <source>
        <strain evidence="15">RmG30</strain>
    </source>
</reference>
<evidence type="ECO:0000256" key="10">
    <source>
        <dbReference type="ARBA" id="ARBA00038489"/>
    </source>
</evidence>
<dbReference type="GO" id="GO:0005737">
    <property type="term" value="C:cytoplasm"/>
    <property type="evidence" value="ECO:0007669"/>
    <property type="project" value="TreeGrafter"/>
</dbReference>
<proteinExistence type="inferred from homology"/>
<evidence type="ECO:0000256" key="4">
    <source>
        <dbReference type="ARBA" id="ARBA00022559"/>
    </source>
</evidence>
<dbReference type="GO" id="GO:0008379">
    <property type="term" value="F:thioredoxin peroxidase activity"/>
    <property type="evidence" value="ECO:0007669"/>
    <property type="project" value="TreeGrafter"/>
</dbReference>
<comment type="function">
    <text evidence="1">Thiol-specific peroxidase that catalyzes the reduction of hydrogen peroxide and organic hydroperoxides to water and alcohols, respectively. Plays a role in cell protection against oxidative stress by detoxifying peroxides and as sensor of hydrogen peroxide-mediated signaling events.</text>
</comment>
<evidence type="ECO:0000256" key="1">
    <source>
        <dbReference type="ARBA" id="ARBA00003330"/>
    </source>
</evidence>
<gene>
    <name evidence="15" type="primary">bcp</name>
    <name evidence="15" type="ORF">JFL75_20160</name>
</gene>
<evidence type="ECO:0000256" key="5">
    <source>
        <dbReference type="ARBA" id="ARBA00022862"/>
    </source>
</evidence>